<dbReference type="InterPro" id="IPR013249">
    <property type="entry name" value="RNA_pol_sigma70_r4_t2"/>
</dbReference>
<dbReference type="SUPFAM" id="SSF88946">
    <property type="entry name" value="Sigma2 domain of RNA polymerase sigma factors"/>
    <property type="match status" value="1"/>
</dbReference>
<dbReference type="Pfam" id="PF04542">
    <property type="entry name" value="Sigma70_r2"/>
    <property type="match status" value="1"/>
</dbReference>
<evidence type="ECO:0000259" key="6">
    <source>
        <dbReference type="Pfam" id="PF04542"/>
    </source>
</evidence>
<proteinExistence type="inferred from homology"/>
<name>A0ABN1W1U4_9PSEU</name>
<evidence type="ECO:0000313" key="9">
    <source>
        <dbReference type="Proteomes" id="UP001500653"/>
    </source>
</evidence>
<dbReference type="PANTHER" id="PTHR43133">
    <property type="entry name" value="RNA POLYMERASE ECF-TYPE SIGMA FACTO"/>
    <property type="match status" value="1"/>
</dbReference>
<dbReference type="RefSeq" id="WP_253863875.1">
    <property type="nucleotide sequence ID" value="NZ_BAAALN010000005.1"/>
</dbReference>
<keyword evidence="4" id="KW-0804">Transcription</keyword>
<evidence type="ECO:0000256" key="3">
    <source>
        <dbReference type="ARBA" id="ARBA00023082"/>
    </source>
</evidence>
<keyword evidence="2" id="KW-0805">Transcription regulation</keyword>
<keyword evidence="9" id="KW-1185">Reference proteome</keyword>
<evidence type="ECO:0000256" key="4">
    <source>
        <dbReference type="ARBA" id="ARBA00023163"/>
    </source>
</evidence>
<keyword evidence="3" id="KW-0731">Sigma factor</keyword>
<dbReference type="InterPro" id="IPR013324">
    <property type="entry name" value="RNA_pol_sigma_r3/r4-like"/>
</dbReference>
<dbReference type="InterPro" id="IPR014284">
    <property type="entry name" value="RNA_pol_sigma-70_dom"/>
</dbReference>
<dbReference type="Gene3D" id="1.10.1740.10">
    <property type="match status" value="1"/>
</dbReference>
<feature type="compositionally biased region" description="Basic and acidic residues" evidence="5">
    <location>
        <begin position="184"/>
        <end position="197"/>
    </location>
</feature>
<evidence type="ECO:0000256" key="5">
    <source>
        <dbReference type="SAM" id="MobiDB-lite"/>
    </source>
</evidence>
<dbReference type="SUPFAM" id="SSF88659">
    <property type="entry name" value="Sigma3 and sigma4 domains of RNA polymerase sigma factors"/>
    <property type="match status" value="1"/>
</dbReference>
<sequence>MSEPGTRSDAGLLARVADGHEDALAALYQGHAAAMLRLIRRLTSDRAEAEEILQESWLAVWQSAAAFRGDASARAWLLGVARRQAHNRLRRASVSTVELDETVDVAQSGPDVENRVISAMEFDDVVAAIRELPDHLRDVVDLVVVEQLPYGDIARVLGIPAGTVKSRMAHAKKRLASAAQQVGRGEHDTALPEGRRR</sequence>
<dbReference type="InterPro" id="IPR039425">
    <property type="entry name" value="RNA_pol_sigma-70-like"/>
</dbReference>
<dbReference type="EMBL" id="BAAALN010000005">
    <property type="protein sequence ID" value="GAA1231605.1"/>
    <property type="molecule type" value="Genomic_DNA"/>
</dbReference>
<comment type="caution">
    <text evidence="8">The sequence shown here is derived from an EMBL/GenBank/DDBJ whole genome shotgun (WGS) entry which is preliminary data.</text>
</comment>
<feature type="domain" description="RNA polymerase sigma-70 region 2" evidence="6">
    <location>
        <begin position="27"/>
        <end position="93"/>
    </location>
</feature>
<protein>
    <submittedName>
        <fullName evidence="8">Sigma-70 family RNA polymerase sigma factor</fullName>
    </submittedName>
</protein>
<dbReference type="InterPro" id="IPR007627">
    <property type="entry name" value="RNA_pol_sigma70_r2"/>
</dbReference>
<feature type="domain" description="RNA polymerase sigma factor 70 region 4 type 2" evidence="7">
    <location>
        <begin position="124"/>
        <end position="175"/>
    </location>
</feature>
<evidence type="ECO:0000256" key="1">
    <source>
        <dbReference type="ARBA" id="ARBA00010641"/>
    </source>
</evidence>
<dbReference type="InterPro" id="IPR013325">
    <property type="entry name" value="RNA_pol_sigma_r2"/>
</dbReference>
<dbReference type="PANTHER" id="PTHR43133:SF25">
    <property type="entry name" value="RNA POLYMERASE SIGMA FACTOR RFAY-RELATED"/>
    <property type="match status" value="1"/>
</dbReference>
<dbReference type="Proteomes" id="UP001500653">
    <property type="component" value="Unassembled WGS sequence"/>
</dbReference>
<dbReference type="Gene3D" id="1.10.10.10">
    <property type="entry name" value="Winged helix-like DNA-binding domain superfamily/Winged helix DNA-binding domain"/>
    <property type="match status" value="1"/>
</dbReference>
<comment type="similarity">
    <text evidence="1">Belongs to the sigma-70 factor family. ECF subfamily.</text>
</comment>
<feature type="region of interest" description="Disordered" evidence="5">
    <location>
        <begin position="176"/>
        <end position="197"/>
    </location>
</feature>
<organism evidence="8 9">
    <name type="scientific">Prauserella halophila</name>
    <dbReference type="NCBI Taxonomy" id="185641"/>
    <lineage>
        <taxon>Bacteria</taxon>
        <taxon>Bacillati</taxon>
        <taxon>Actinomycetota</taxon>
        <taxon>Actinomycetes</taxon>
        <taxon>Pseudonocardiales</taxon>
        <taxon>Pseudonocardiaceae</taxon>
        <taxon>Prauserella</taxon>
    </lineage>
</organism>
<evidence type="ECO:0000256" key="2">
    <source>
        <dbReference type="ARBA" id="ARBA00023015"/>
    </source>
</evidence>
<gene>
    <name evidence="8" type="ORF">GCM10009676_13280</name>
</gene>
<evidence type="ECO:0000313" key="8">
    <source>
        <dbReference type="EMBL" id="GAA1231605.1"/>
    </source>
</evidence>
<evidence type="ECO:0000259" key="7">
    <source>
        <dbReference type="Pfam" id="PF08281"/>
    </source>
</evidence>
<dbReference type="NCBIfam" id="TIGR02937">
    <property type="entry name" value="sigma70-ECF"/>
    <property type="match status" value="1"/>
</dbReference>
<reference evidence="8 9" key="1">
    <citation type="journal article" date="2019" name="Int. J. Syst. Evol. Microbiol.">
        <title>The Global Catalogue of Microorganisms (GCM) 10K type strain sequencing project: providing services to taxonomists for standard genome sequencing and annotation.</title>
        <authorList>
            <consortium name="The Broad Institute Genomics Platform"/>
            <consortium name="The Broad Institute Genome Sequencing Center for Infectious Disease"/>
            <person name="Wu L."/>
            <person name="Ma J."/>
        </authorList>
    </citation>
    <scope>NUCLEOTIDE SEQUENCE [LARGE SCALE GENOMIC DNA]</scope>
    <source>
        <strain evidence="8 9">JCM 13023</strain>
    </source>
</reference>
<dbReference type="InterPro" id="IPR036388">
    <property type="entry name" value="WH-like_DNA-bd_sf"/>
</dbReference>
<dbReference type="Pfam" id="PF08281">
    <property type="entry name" value="Sigma70_r4_2"/>
    <property type="match status" value="1"/>
</dbReference>
<accession>A0ABN1W1U4</accession>